<name>A0AAJ6QN77_9ACAR</name>
<organism evidence="7 8">
    <name type="scientific">Galendromus occidentalis</name>
    <name type="common">western predatory mite</name>
    <dbReference type="NCBI Taxonomy" id="34638"/>
    <lineage>
        <taxon>Eukaryota</taxon>
        <taxon>Metazoa</taxon>
        <taxon>Ecdysozoa</taxon>
        <taxon>Arthropoda</taxon>
        <taxon>Chelicerata</taxon>
        <taxon>Arachnida</taxon>
        <taxon>Acari</taxon>
        <taxon>Parasitiformes</taxon>
        <taxon>Mesostigmata</taxon>
        <taxon>Gamasina</taxon>
        <taxon>Phytoseioidea</taxon>
        <taxon>Phytoseiidae</taxon>
        <taxon>Typhlodrominae</taxon>
        <taxon>Galendromus</taxon>
    </lineage>
</organism>
<evidence type="ECO:0000256" key="3">
    <source>
        <dbReference type="ARBA" id="ARBA00022679"/>
    </source>
</evidence>
<dbReference type="PANTHER" id="PTHR12062:SF9">
    <property type="entry name" value="ALPHA-1,3-MANNOSYL-GLYCOPROTEIN 4-BETA-N-ACETYLGLUCOSAMINYLTRANSFERASE A, ISOFORM A"/>
    <property type="match status" value="1"/>
</dbReference>
<dbReference type="RefSeq" id="XP_003738359.1">
    <property type="nucleotide sequence ID" value="XM_003738311.2"/>
</dbReference>
<evidence type="ECO:0000256" key="4">
    <source>
        <dbReference type="SAM" id="Phobius"/>
    </source>
</evidence>
<comment type="pathway">
    <text evidence="1">Protein modification; protein glycosylation.</text>
</comment>
<dbReference type="GO" id="GO:0005793">
    <property type="term" value="C:endoplasmic reticulum-Golgi intermediate compartment"/>
    <property type="evidence" value="ECO:0007669"/>
    <property type="project" value="TreeGrafter"/>
</dbReference>
<accession>A0AAJ6QN77</accession>
<dbReference type="InterPro" id="IPR056576">
    <property type="entry name" value="MGAT4_A/B/C_C"/>
</dbReference>
<keyword evidence="7" id="KW-1185">Reference proteome</keyword>
<protein>
    <submittedName>
        <fullName evidence="8">Alpha-1,3-mannosyl-glycoprotein 4-beta-N-acetylglucosaminyltransferase B</fullName>
    </submittedName>
</protein>
<feature type="domain" description="MGAT4 conserved region" evidence="5">
    <location>
        <begin position="98"/>
        <end position="362"/>
    </location>
</feature>
<keyword evidence="4" id="KW-0812">Transmembrane</keyword>
<evidence type="ECO:0000259" key="6">
    <source>
        <dbReference type="Pfam" id="PF23524"/>
    </source>
</evidence>
<dbReference type="GO" id="GO:0005783">
    <property type="term" value="C:endoplasmic reticulum"/>
    <property type="evidence" value="ECO:0007669"/>
    <property type="project" value="TreeGrafter"/>
</dbReference>
<keyword evidence="2" id="KW-0328">Glycosyltransferase</keyword>
<proteinExistence type="predicted"/>
<gene>
    <name evidence="8" type="primary">LOC100909287</name>
</gene>
<evidence type="ECO:0000256" key="2">
    <source>
        <dbReference type="ARBA" id="ARBA00022676"/>
    </source>
</evidence>
<evidence type="ECO:0000259" key="5">
    <source>
        <dbReference type="Pfam" id="PF04666"/>
    </source>
</evidence>
<feature type="transmembrane region" description="Helical" evidence="4">
    <location>
        <begin position="7"/>
        <end position="27"/>
    </location>
</feature>
<evidence type="ECO:0000313" key="8">
    <source>
        <dbReference type="RefSeq" id="XP_003738359.1"/>
    </source>
</evidence>
<dbReference type="Pfam" id="PF23524">
    <property type="entry name" value="MGAT4A_C"/>
    <property type="match status" value="1"/>
</dbReference>
<evidence type="ECO:0000256" key="1">
    <source>
        <dbReference type="ARBA" id="ARBA00004922"/>
    </source>
</evidence>
<dbReference type="GeneID" id="100909287"/>
<dbReference type="InterPro" id="IPR006759">
    <property type="entry name" value="Glyco_transf_54"/>
</dbReference>
<dbReference type="Proteomes" id="UP000694867">
    <property type="component" value="Unplaced"/>
</dbReference>
<dbReference type="InterPro" id="IPR057279">
    <property type="entry name" value="MGAT4"/>
</dbReference>
<evidence type="ECO:0000313" key="7">
    <source>
        <dbReference type="Proteomes" id="UP000694867"/>
    </source>
</evidence>
<dbReference type="GO" id="GO:0008375">
    <property type="term" value="F:acetylglucosaminyltransferase activity"/>
    <property type="evidence" value="ECO:0007669"/>
    <property type="project" value="TreeGrafter"/>
</dbReference>
<feature type="domain" description="MGAT4 A/B/C C-terminal" evidence="6">
    <location>
        <begin position="377"/>
        <end position="522"/>
    </location>
</feature>
<dbReference type="KEGG" id="goe:100909287"/>
<keyword evidence="3" id="KW-0808">Transferase</keyword>
<dbReference type="AlphaFoldDB" id="A0AAJ6QN77"/>
<dbReference type="GO" id="GO:0006487">
    <property type="term" value="P:protein N-linked glycosylation"/>
    <property type="evidence" value="ECO:0007669"/>
    <property type="project" value="TreeGrafter"/>
</dbReference>
<sequence>MVRPKILLMLAGYVLGTGALLCVYYGALTVPSPPMETVKFDLQGKVESLQQRVGYAELMVQKKWHDVMQTESRLAGNANLSLPLPSIFDFLPYLRNSTHLEPALRVSNSSRSGVRVVLGIPSVKRDIQSYLTSTVENLIANMNPKERDMTLIVILLADTNTSKVDAQLQDVRAVLDEHLRSGLVEVINPPKQFYPDMNALGTTLGDDIQRVKWRTKQAYDFAYLMMYASSRGEFYVQLEDDILSKPGFVTQMLKFAQRQMASNLKNFFVLDFCQLGFIGKLFKCVDLMKFATYILTFASDQPVDWILDHYVQTKVCRFDKDAKHCRKMKGTIWIAHKPSLFQHVGTHSSLKGKTQKLKDRQFGKVNLFIAHRDNVPAEVTTSIKSYKTFTIERAYLGDSLFWGLLPAAGDHITIAFHEPVILEKVLFRSGDAEHPNDRFVNASIEVLPYAQQQQQDSRQQLDEVHRTIETNSVDKPPRNDSWQEITRFDHSGVAQSGPIPYPVMGVRLVVLVDQDHWGVLSELQVKGSVHQVNKALL</sequence>
<keyword evidence="4" id="KW-1133">Transmembrane helix</keyword>
<dbReference type="GO" id="GO:0005795">
    <property type="term" value="C:Golgi stack"/>
    <property type="evidence" value="ECO:0007669"/>
    <property type="project" value="TreeGrafter"/>
</dbReference>
<dbReference type="PANTHER" id="PTHR12062">
    <property type="entry name" value="N-ACETYLGLUCOSAMINYLTRANSFERASE VI"/>
    <property type="match status" value="1"/>
</dbReference>
<reference evidence="8" key="1">
    <citation type="submission" date="2025-08" db="UniProtKB">
        <authorList>
            <consortium name="RefSeq"/>
        </authorList>
    </citation>
    <scope>IDENTIFICATION</scope>
</reference>
<dbReference type="Pfam" id="PF04666">
    <property type="entry name" value="MGAT4_cons"/>
    <property type="match status" value="1"/>
</dbReference>
<keyword evidence="4" id="KW-0472">Membrane</keyword>